<feature type="transmembrane region" description="Helical" evidence="2">
    <location>
        <begin position="332"/>
        <end position="352"/>
    </location>
</feature>
<feature type="transmembrane region" description="Helical" evidence="2">
    <location>
        <begin position="302"/>
        <end position="320"/>
    </location>
</feature>
<keyword evidence="2" id="KW-0812">Transmembrane</keyword>
<evidence type="ECO:0000256" key="1">
    <source>
        <dbReference type="PIRNR" id="PIRNR005348"/>
    </source>
</evidence>
<proteinExistence type="inferred from homology"/>
<name>A0A143YTW4_9LACT</name>
<dbReference type="PANTHER" id="PTHR40033">
    <property type="entry name" value="NA(+)-MALATE SYMPORTER"/>
    <property type="match status" value="1"/>
</dbReference>
<evidence type="ECO:0000256" key="2">
    <source>
        <dbReference type="SAM" id="Phobius"/>
    </source>
</evidence>
<comment type="similarity">
    <text evidence="1">Belongs to the 2-hydroxycarboxylate transporter (2-HCT) (TC 2.A.24) family.</text>
</comment>
<keyword evidence="1" id="KW-1003">Cell membrane</keyword>
<dbReference type="Proteomes" id="UP000242754">
    <property type="component" value="Unassembled WGS sequence"/>
</dbReference>
<dbReference type="EMBL" id="FJNE01000007">
    <property type="protein sequence ID" value="CZQ98744.1"/>
    <property type="molecule type" value="Genomic_DNA"/>
</dbReference>
<dbReference type="PIRSF" id="PIRSF005348">
    <property type="entry name" value="YxkH"/>
    <property type="match status" value="1"/>
</dbReference>
<reference evidence="3 4" key="1">
    <citation type="submission" date="2016-02" db="EMBL/GenBank/DDBJ databases">
        <authorList>
            <person name="Wen L."/>
            <person name="He K."/>
            <person name="Yang H."/>
        </authorList>
    </citation>
    <scope>NUCLEOTIDE SEQUENCE [LARGE SCALE GENOMIC DNA]</scope>
    <source>
        <strain evidence="3">Trichococcus palustris</strain>
    </source>
</reference>
<feature type="transmembrane region" description="Helical" evidence="2">
    <location>
        <begin position="428"/>
        <end position="448"/>
    </location>
</feature>
<keyword evidence="2" id="KW-1133">Transmembrane helix</keyword>
<comment type="subcellular location">
    <subcellularLocation>
        <location evidence="1">Cell membrane</location>
    </subcellularLocation>
</comment>
<feature type="transmembrane region" description="Helical" evidence="2">
    <location>
        <begin position="32"/>
        <end position="52"/>
    </location>
</feature>
<evidence type="ECO:0000313" key="3">
    <source>
        <dbReference type="EMBL" id="CZQ98744.1"/>
    </source>
</evidence>
<dbReference type="AlphaFoldDB" id="A0A143YTW4"/>
<feature type="transmembrane region" description="Helical" evidence="2">
    <location>
        <begin position="59"/>
        <end position="79"/>
    </location>
</feature>
<keyword evidence="1" id="KW-0813">Transport</keyword>
<dbReference type="STRING" id="140314.SAMN04488076_11010"/>
<feature type="transmembrane region" description="Helical" evidence="2">
    <location>
        <begin position="276"/>
        <end position="296"/>
    </location>
</feature>
<feature type="transmembrane region" description="Helical" evidence="2">
    <location>
        <begin position="364"/>
        <end position="384"/>
    </location>
</feature>
<keyword evidence="1 2" id="KW-0472">Membrane</keyword>
<keyword evidence="1" id="KW-0769">Symport</keyword>
<feature type="transmembrane region" description="Helical" evidence="2">
    <location>
        <begin position="151"/>
        <end position="174"/>
    </location>
</feature>
<organism evidence="3 4">
    <name type="scientific">Trichococcus palustris</name>
    <dbReference type="NCBI Taxonomy" id="140314"/>
    <lineage>
        <taxon>Bacteria</taxon>
        <taxon>Bacillati</taxon>
        <taxon>Bacillota</taxon>
        <taxon>Bacilli</taxon>
        <taxon>Lactobacillales</taxon>
        <taxon>Carnobacteriaceae</taxon>
        <taxon>Trichococcus</taxon>
    </lineage>
</organism>
<feature type="transmembrane region" description="Helical" evidence="2">
    <location>
        <begin position="181"/>
        <end position="206"/>
    </location>
</feature>
<protein>
    <submittedName>
        <fullName evidence="3">2-hydroxycarboxylate transporter</fullName>
    </submittedName>
</protein>
<dbReference type="Pfam" id="PF03390">
    <property type="entry name" value="2HCT"/>
    <property type="match status" value="1"/>
</dbReference>
<dbReference type="GO" id="GO:0005886">
    <property type="term" value="C:plasma membrane"/>
    <property type="evidence" value="ECO:0007669"/>
    <property type="project" value="UniProtKB-SubCell"/>
</dbReference>
<feature type="transmembrane region" description="Helical" evidence="2">
    <location>
        <begin position="122"/>
        <end position="139"/>
    </location>
</feature>
<dbReference type="PANTHER" id="PTHR40033:SF1">
    <property type="entry name" value="CITRATE-SODIUM SYMPORTER"/>
    <property type="match status" value="1"/>
</dbReference>
<gene>
    <name evidence="3" type="ORF">Tpal_2309</name>
</gene>
<dbReference type="GO" id="GO:0008514">
    <property type="term" value="F:organic anion transmembrane transporter activity"/>
    <property type="evidence" value="ECO:0007669"/>
    <property type="project" value="InterPro"/>
</dbReference>
<accession>A0A143YTW4</accession>
<feature type="transmembrane region" description="Helical" evidence="2">
    <location>
        <begin position="218"/>
        <end position="239"/>
    </location>
</feature>
<dbReference type="GO" id="GO:0015293">
    <property type="term" value="F:symporter activity"/>
    <property type="evidence" value="ECO:0007669"/>
    <property type="project" value="UniProtKB-UniRule"/>
</dbReference>
<evidence type="ECO:0000313" key="4">
    <source>
        <dbReference type="Proteomes" id="UP000242754"/>
    </source>
</evidence>
<feature type="transmembrane region" description="Helical" evidence="2">
    <location>
        <begin position="85"/>
        <end position="102"/>
    </location>
</feature>
<sequence length="449" mass="47405">MKNTSKEMELEKLPGIAELTVFDRFKGMKVGAIPLPTYLVMSAIILASAYLGELPVNMLGGFAVILSLGWLLGGIGASIPGLKNFGGSAILSLMVPSIMVFMNIFNQNTLDAANMLMKQANFLYFYIACLVCGSILGMHRKILVQGLMRMIIPMAVAMIAALIVGTSVGTLLGLGFKHTLFYIVTPIIAGGIGEGILPLSLGYSAITGVASGDLVGQLIPATIIGNFFAIICSGVLNRLGEKYPEKSGKGQLVKLSGNGDDTMADAMKEDNSPLDIKLMGAGVLTACTLFIAGGLLQRLTGFPGPVLMILLAAAIKYLSLLPKDVEKGSKQLYKFISGNFTFPLMVGLGLLYIPLKDVVGMLSWQYFVVVISVVLTVVLAGYFVGGKMNMNPIEAAIVTSCQSGMGGTGDVAILSASNRMNLMPFAQVATRLGGAITVISMTALLRFLF</sequence>
<dbReference type="InterPro" id="IPR004679">
    <property type="entry name" value="2-OHcarboxylate_transport"/>
</dbReference>
<keyword evidence="4" id="KW-1185">Reference proteome</keyword>